<name>A0A0U5EVC0_9BACT</name>
<accession>A0A0U5EVC0</accession>
<gene>
    <name evidence="1" type="ORF">PNK_p0075</name>
</gene>
<reference evidence="2" key="1">
    <citation type="submission" date="2015-09" db="EMBL/GenBank/DDBJ databases">
        <authorList>
            <person name="Bertelli C."/>
        </authorList>
    </citation>
    <scope>NUCLEOTIDE SEQUENCE [LARGE SCALE GENOMIC DNA]</scope>
    <source>
        <strain evidence="2">KNic</strain>
        <plasmid evidence="2">pPNK</plasmid>
    </source>
</reference>
<protein>
    <submittedName>
        <fullName evidence="1">Uncharacterized protein</fullName>
    </submittedName>
</protein>
<dbReference type="InParanoid" id="A0A0U5EVC0"/>
<dbReference type="AlphaFoldDB" id="A0A0U5EVC0"/>
<geneLocation type="plasmid" evidence="2">
    <name>pPNK</name>
</geneLocation>
<keyword evidence="2" id="KW-1185">Reference proteome</keyword>
<evidence type="ECO:0000313" key="1">
    <source>
        <dbReference type="EMBL" id="CUI18129.1"/>
    </source>
</evidence>
<organism evidence="1 2">
    <name type="scientific">Candidatus Protochlamydia naegleriophila</name>
    <dbReference type="NCBI Taxonomy" id="389348"/>
    <lineage>
        <taxon>Bacteria</taxon>
        <taxon>Pseudomonadati</taxon>
        <taxon>Chlamydiota</taxon>
        <taxon>Chlamydiia</taxon>
        <taxon>Parachlamydiales</taxon>
        <taxon>Parachlamydiaceae</taxon>
        <taxon>Candidatus Protochlamydia</taxon>
    </lineage>
</organism>
<dbReference type="Proteomes" id="UP000069902">
    <property type="component" value="Plasmid pPNK"/>
</dbReference>
<dbReference type="EMBL" id="LN879503">
    <property type="protein sequence ID" value="CUI18129.1"/>
    <property type="molecule type" value="Genomic_DNA"/>
</dbReference>
<proteinExistence type="predicted"/>
<dbReference type="PATRIC" id="fig|389348.3.peg.2840"/>
<dbReference type="KEGG" id="pnl:PNK_p0075"/>
<evidence type="ECO:0000313" key="2">
    <source>
        <dbReference type="Proteomes" id="UP000069902"/>
    </source>
</evidence>
<sequence length="53" mass="6219">MLANPHNKLGTMTIPQKHPSYQLHNAKCHLLTGYFENPQEFLLNFHIMLEMLL</sequence>